<feature type="non-terminal residue" evidence="1">
    <location>
        <position position="183"/>
    </location>
</feature>
<sequence length="183" mass="20864">MTKPNGHQNAFEALCALASREGWCWKLSCITCAHMLFRYGFMELSKDKHPDSPEWIVSTNSKDQLFGTLGAVWGRSGRLHGPSREDQTKLISILSRASILRISKHCRFPAWLGYLGLGLSYTEPVESEVKQLTASWKPQLLKLLPSNANVMHLLKLTLFDSDESQLRWQDLERVEEVLNLVEH</sequence>
<accession>A0A383E579</accession>
<name>A0A383E579_9ZZZZ</name>
<gene>
    <name evidence="1" type="ORF">METZ01_LOCUS504457</name>
</gene>
<evidence type="ECO:0000313" key="1">
    <source>
        <dbReference type="EMBL" id="SVE51603.1"/>
    </source>
</evidence>
<reference evidence="1" key="1">
    <citation type="submission" date="2018-05" db="EMBL/GenBank/DDBJ databases">
        <authorList>
            <person name="Lanie J.A."/>
            <person name="Ng W.-L."/>
            <person name="Kazmierczak K.M."/>
            <person name="Andrzejewski T.M."/>
            <person name="Davidsen T.M."/>
            <person name="Wayne K.J."/>
            <person name="Tettelin H."/>
            <person name="Glass J.I."/>
            <person name="Rusch D."/>
            <person name="Podicherti R."/>
            <person name="Tsui H.-C.T."/>
            <person name="Winkler M.E."/>
        </authorList>
    </citation>
    <scope>NUCLEOTIDE SEQUENCE</scope>
</reference>
<dbReference type="EMBL" id="UINC01222705">
    <property type="protein sequence ID" value="SVE51603.1"/>
    <property type="molecule type" value="Genomic_DNA"/>
</dbReference>
<organism evidence="1">
    <name type="scientific">marine metagenome</name>
    <dbReference type="NCBI Taxonomy" id="408172"/>
    <lineage>
        <taxon>unclassified sequences</taxon>
        <taxon>metagenomes</taxon>
        <taxon>ecological metagenomes</taxon>
    </lineage>
</organism>
<protein>
    <submittedName>
        <fullName evidence="1">Uncharacterized protein</fullName>
    </submittedName>
</protein>
<proteinExistence type="predicted"/>
<dbReference type="AlphaFoldDB" id="A0A383E579"/>